<comment type="caution">
    <text evidence="3">The sequence shown here is derived from an EMBL/GenBank/DDBJ whole genome shotgun (WGS) entry which is preliminary data.</text>
</comment>
<feature type="region of interest" description="Disordered" evidence="1">
    <location>
        <begin position="1"/>
        <end position="81"/>
    </location>
</feature>
<feature type="compositionally biased region" description="Basic and acidic residues" evidence="1">
    <location>
        <begin position="23"/>
        <end position="42"/>
    </location>
</feature>
<dbReference type="EMBL" id="JAEPRA010000002">
    <property type="protein sequence ID" value="KAG2188241.1"/>
    <property type="molecule type" value="Genomic_DNA"/>
</dbReference>
<reference evidence="3" key="1">
    <citation type="submission" date="2020-12" db="EMBL/GenBank/DDBJ databases">
        <title>Metabolic potential, ecology and presence of endohyphal bacteria is reflected in genomic diversity of Mucoromycotina.</title>
        <authorList>
            <person name="Muszewska A."/>
            <person name="Okrasinska A."/>
            <person name="Steczkiewicz K."/>
            <person name="Drgas O."/>
            <person name="Orlowska M."/>
            <person name="Perlinska-Lenart U."/>
            <person name="Aleksandrzak-Piekarczyk T."/>
            <person name="Szatraj K."/>
            <person name="Zielenkiewicz U."/>
            <person name="Pilsyk S."/>
            <person name="Malc E."/>
            <person name="Mieczkowski P."/>
            <person name="Kruszewska J.S."/>
            <person name="Biernat P."/>
            <person name="Pawlowska J."/>
        </authorList>
    </citation>
    <scope>NUCLEOTIDE SEQUENCE</scope>
    <source>
        <strain evidence="3">WA0000051536</strain>
    </source>
</reference>
<keyword evidence="2" id="KW-0812">Transmembrane</keyword>
<dbReference type="AlphaFoldDB" id="A0A8H7UJG9"/>
<sequence length="307" mass="34143">MDQQKYEPLDETPSRANMQVTTEDAHDSVSEHDVNAIDHEQNQRLSHALVYSQHEDLSSDQPEDQSRHSHGELGQDNHNVADESIDIESDTEDEISNSCNDLLHLETKSVASFESDSMPTYPQGDDIDFHEGVATTVERRSSEVQEGLSIQEVDAARKVNVLSNGIQDDMIITTRSSESSLSQSSSKTLIGKPKTMLYSNKSTPYTSVISGLSTPAKISHSNTHHYLPATEGADQVVIDVKHEIIDPDFDTSLQEKRRPVNKRGVCNLMTIFIILAIIVFMFAGYPLSLYISKQLHPNDSNPSYSVN</sequence>
<keyword evidence="2" id="KW-0472">Membrane</keyword>
<evidence type="ECO:0000256" key="2">
    <source>
        <dbReference type="SAM" id="Phobius"/>
    </source>
</evidence>
<proteinExistence type="predicted"/>
<evidence type="ECO:0000256" key="1">
    <source>
        <dbReference type="SAM" id="MobiDB-lite"/>
    </source>
</evidence>
<evidence type="ECO:0000313" key="4">
    <source>
        <dbReference type="Proteomes" id="UP000612746"/>
    </source>
</evidence>
<feature type="compositionally biased region" description="Basic and acidic residues" evidence="1">
    <location>
        <begin position="64"/>
        <end position="81"/>
    </location>
</feature>
<evidence type="ECO:0000313" key="3">
    <source>
        <dbReference type="EMBL" id="KAG2188241.1"/>
    </source>
</evidence>
<dbReference type="Proteomes" id="UP000612746">
    <property type="component" value="Unassembled WGS sequence"/>
</dbReference>
<keyword evidence="4" id="KW-1185">Reference proteome</keyword>
<accession>A0A8H7UJG9</accession>
<feature type="transmembrane region" description="Helical" evidence="2">
    <location>
        <begin position="265"/>
        <end position="285"/>
    </location>
</feature>
<organism evidence="3 4">
    <name type="scientific">Umbelopsis vinacea</name>
    <dbReference type="NCBI Taxonomy" id="44442"/>
    <lineage>
        <taxon>Eukaryota</taxon>
        <taxon>Fungi</taxon>
        <taxon>Fungi incertae sedis</taxon>
        <taxon>Mucoromycota</taxon>
        <taxon>Mucoromycotina</taxon>
        <taxon>Umbelopsidomycetes</taxon>
        <taxon>Umbelopsidales</taxon>
        <taxon>Umbelopsidaceae</taxon>
        <taxon>Umbelopsis</taxon>
    </lineage>
</organism>
<protein>
    <submittedName>
        <fullName evidence="3">Uncharacterized protein</fullName>
    </submittedName>
</protein>
<keyword evidence="2" id="KW-1133">Transmembrane helix</keyword>
<dbReference type="OrthoDB" id="2392250at2759"/>
<gene>
    <name evidence="3" type="ORF">INT44_000993</name>
</gene>
<name>A0A8H7UJG9_9FUNG</name>